<dbReference type="FunFam" id="3.40.50.720:FF:000047">
    <property type="entry name" value="NADP-dependent L-serine/L-allo-threonine dehydrogenase"/>
    <property type="match status" value="1"/>
</dbReference>
<dbReference type="OrthoDB" id="1933717at2759"/>
<evidence type="ECO:0000256" key="2">
    <source>
        <dbReference type="ARBA" id="ARBA00023002"/>
    </source>
</evidence>
<dbReference type="EMBL" id="AZIL01001545">
    <property type="protein sequence ID" value="EWM23645.1"/>
    <property type="molecule type" value="Genomic_DNA"/>
</dbReference>
<gene>
    <name evidence="4" type="ORF">Naga_100165g16</name>
</gene>
<dbReference type="Pfam" id="PF00106">
    <property type="entry name" value="adh_short"/>
    <property type="match status" value="1"/>
</dbReference>
<proteinExistence type="inferred from homology"/>
<evidence type="ECO:0000313" key="5">
    <source>
        <dbReference type="Proteomes" id="UP000019335"/>
    </source>
</evidence>
<dbReference type="AlphaFoldDB" id="W7T9F5"/>
<dbReference type="PRINTS" id="PR00080">
    <property type="entry name" value="SDRFAMILY"/>
</dbReference>
<dbReference type="InterPro" id="IPR002347">
    <property type="entry name" value="SDR_fam"/>
</dbReference>
<evidence type="ECO:0000313" key="4">
    <source>
        <dbReference type="EMBL" id="EWM23645.1"/>
    </source>
</evidence>
<name>W7T9F5_9STRA</name>
<comment type="caution">
    <text evidence="4">The sequence shown here is derived from an EMBL/GenBank/DDBJ whole genome shotgun (WGS) entry which is preliminary data.</text>
</comment>
<protein>
    <submittedName>
        <fullName evidence="4">Short-chain dehydrogenase reductase sdr</fullName>
    </submittedName>
</protein>
<dbReference type="Proteomes" id="UP000019335">
    <property type="component" value="Chromosome 16"/>
</dbReference>
<comment type="similarity">
    <text evidence="1 3">Belongs to the short-chain dehydrogenases/reductases (SDR) family.</text>
</comment>
<dbReference type="Gene3D" id="3.40.50.720">
    <property type="entry name" value="NAD(P)-binding Rossmann-like Domain"/>
    <property type="match status" value="1"/>
</dbReference>
<dbReference type="PRINTS" id="PR00081">
    <property type="entry name" value="GDHRDH"/>
</dbReference>
<dbReference type="InterPro" id="IPR036291">
    <property type="entry name" value="NAD(P)-bd_dom_sf"/>
</dbReference>
<dbReference type="PANTHER" id="PTHR42901">
    <property type="entry name" value="ALCOHOL DEHYDROGENASE"/>
    <property type="match status" value="1"/>
</dbReference>
<dbReference type="GO" id="GO:0016616">
    <property type="term" value="F:oxidoreductase activity, acting on the CH-OH group of donors, NAD or NADP as acceptor"/>
    <property type="evidence" value="ECO:0007669"/>
    <property type="project" value="UniProtKB-ARBA"/>
</dbReference>
<reference evidence="4 5" key="1">
    <citation type="journal article" date="2014" name="Mol. Plant">
        <title>Chromosome Scale Genome Assembly and Transcriptome Profiling of Nannochloropsis gaditana in Nitrogen Depletion.</title>
        <authorList>
            <person name="Corteggiani Carpinelli E."/>
            <person name="Telatin A."/>
            <person name="Vitulo N."/>
            <person name="Forcato C."/>
            <person name="D'Angelo M."/>
            <person name="Schiavon R."/>
            <person name="Vezzi A."/>
            <person name="Giacometti G.M."/>
            <person name="Morosinotto T."/>
            <person name="Valle G."/>
        </authorList>
    </citation>
    <scope>NUCLEOTIDE SEQUENCE [LARGE SCALE GENOMIC DNA]</scope>
    <source>
        <strain evidence="4 5">B-31</strain>
    </source>
</reference>
<keyword evidence="5" id="KW-1185">Reference proteome</keyword>
<sequence length="288" mass="30889">MAGKYPHLDPRQLCVFITGATAGFGQATALRFLAGGARVVALGRRAERLEALARLHQEQEHGSGEGPRGESERLHTIQADVGDVEGMKAALGALPPAFRDVDVLVNNAGFAAGLGLAHESSLEDWHAMVETNIKGVLNTTHLLLPGMVARKRGHVVMMGSVASRYPYPGGNCYGGTKAFVHQFAMNLRADLAGTNVRVTNVLPGMCETEFSLVRFKGDEARAKKVYDGMTPLTAEDIAEVVYWTTTLPAHVNVNALEIMPVQQAFAPFAVSRRSPSPLSKGKADKEDS</sequence>
<dbReference type="PROSITE" id="PS00061">
    <property type="entry name" value="ADH_SHORT"/>
    <property type="match status" value="1"/>
</dbReference>
<keyword evidence="2" id="KW-0560">Oxidoreductase</keyword>
<dbReference type="PANTHER" id="PTHR42901:SF1">
    <property type="entry name" value="ALCOHOL DEHYDROGENASE"/>
    <property type="match status" value="1"/>
</dbReference>
<organism evidence="4 5">
    <name type="scientific">Nannochloropsis gaditana</name>
    <dbReference type="NCBI Taxonomy" id="72520"/>
    <lineage>
        <taxon>Eukaryota</taxon>
        <taxon>Sar</taxon>
        <taxon>Stramenopiles</taxon>
        <taxon>Ochrophyta</taxon>
        <taxon>Eustigmatophyceae</taxon>
        <taxon>Eustigmatales</taxon>
        <taxon>Monodopsidaceae</taxon>
        <taxon>Nannochloropsis</taxon>
    </lineage>
</organism>
<dbReference type="SUPFAM" id="SSF51735">
    <property type="entry name" value="NAD(P)-binding Rossmann-fold domains"/>
    <property type="match status" value="1"/>
</dbReference>
<dbReference type="InterPro" id="IPR020904">
    <property type="entry name" value="Sc_DH/Rdtase_CS"/>
</dbReference>
<evidence type="ECO:0000256" key="1">
    <source>
        <dbReference type="ARBA" id="ARBA00006484"/>
    </source>
</evidence>
<accession>W7T9F5</accession>
<evidence type="ECO:0000256" key="3">
    <source>
        <dbReference type="RuleBase" id="RU000363"/>
    </source>
</evidence>